<protein>
    <submittedName>
        <fullName evidence="1">Uncharacterized protein</fullName>
    </submittedName>
</protein>
<gene>
    <name evidence="1" type="ORF">ACFOLC_15845</name>
</gene>
<evidence type="ECO:0000313" key="1">
    <source>
        <dbReference type="EMBL" id="MFC3552477.1"/>
    </source>
</evidence>
<comment type="caution">
    <text evidence="1">The sequence shown here is derived from an EMBL/GenBank/DDBJ whole genome shotgun (WGS) entry which is preliminary data.</text>
</comment>
<dbReference type="RefSeq" id="WP_386760238.1">
    <property type="nucleotide sequence ID" value="NZ_JBHRXK010000015.1"/>
</dbReference>
<keyword evidence="2" id="KW-1185">Reference proteome</keyword>
<proteinExistence type="predicted"/>
<dbReference type="Proteomes" id="UP001595740">
    <property type="component" value="Unassembled WGS sequence"/>
</dbReference>
<sequence length="107" mass="12122">MSSFEFTVNESFLEGSGHPITIPKSQLAYPAFRALDLDHKHVVVVLPHGERFEAEIYHGEAGYGEYYQLRFNGNSRTLPNYLKLNDHLLVFLAKAAGKSHAILEYRA</sequence>
<organism evidence="1 2">
    <name type="scientific">Lysobacter cavernae</name>
    <dbReference type="NCBI Taxonomy" id="1685901"/>
    <lineage>
        <taxon>Bacteria</taxon>
        <taxon>Pseudomonadati</taxon>
        <taxon>Pseudomonadota</taxon>
        <taxon>Gammaproteobacteria</taxon>
        <taxon>Lysobacterales</taxon>
        <taxon>Lysobacteraceae</taxon>
        <taxon>Lysobacter</taxon>
    </lineage>
</organism>
<reference evidence="2" key="1">
    <citation type="journal article" date="2019" name="Int. J. Syst. Evol. Microbiol.">
        <title>The Global Catalogue of Microorganisms (GCM) 10K type strain sequencing project: providing services to taxonomists for standard genome sequencing and annotation.</title>
        <authorList>
            <consortium name="The Broad Institute Genomics Platform"/>
            <consortium name="The Broad Institute Genome Sequencing Center for Infectious Disease"/>
            <person name="Wu L."/>
            <person name="Ma J."/>
        </authorList>
    </citation>
    <scope>NUCLEOTIDE SEQUENCE [LARGE SCALE GENOMIC DNA]</scope>
    <source>
        <strain evidence="2">KCTC 42875</strain>
    </source>
</reference>
<evidence type="ECO:0000313" key="2">
    <source>
        <dbReference type="Proteomes" id="UP001595740"/>
    </source>
</evidence>
<dbReference type="EMBL" id="JBHRXK010000015">
    <property type="protein sequence ID" value="MFC3552477.1"/>
    <property type="molecule type" value="Genomic_DNA"/>
</dbReference>
<accession>A0ABV7RUU6</accession>
<name>A0ABV7RUU6_9GAMM</name>